<evidence type="ECO:0000313" key="4">
    <source>
        <dbReference type="Proteomes" id="UP000781958"/>
    </source>
</evidence>
<accession>A0ABS4SP70</accession>
<evidence type="ECO:0000313" key="3">
    <source>
        <dbReference type="EMBL" id="MBP2294354.1"/>
    </source>
</evidence>
<proteinExistence type="predicted"/>
<protein>
    <recommendedName>
        <fullName evidence="2">TniQ domain-containing protein</fullName>
    </recommendedName>
</protein>
<sequence>MTGASSRTVVRPPSLEWGPLPLTVQPLEDELLSSWLGRLAALYAVPADAFRRRLAHACGVTTAPVWDELNMAPASAELAALAHVGRIDAHRLSALTLGHRFPHLRTCWVTGIHGRPVPHCWKCLNNDWRSTGVCYLRHTWALAFETVCPVHRELLVRSCPDCHASVQHEFLFQDGRTRIVCGACKFPLDCAPPEVLGREAGRCRAKSLTNIVPDAEHDAATVAALEGGVQNAQRLAAILGDPSLGPPMFRTIEGLLGWLSRPPPRGAGWRGRSAIVEFWGTVDTQRFLGRSLAGLPNGFNEIESPFLRQFLLGTVLAIIDDVLWTRARDLSSAPATEALLFILSPSEAQGLLSDAKGWLPAVRDNFRAAHRAVGEKYAQHRAYRRSWQARAQTSPNTKPTTGRSDVTLPPHTAMATGSRCSSPDSARQREGKPESLLMLRPHREFLALAEAVIAVEMPRLRQRPRREWTGRLMAAARRALEAGPR</sequence>
<feature type="compositionally biased region" description="Polar residues" evidence="1">
    <location>
        <begin position="389"/>
        <end position="404"/>
    </location>
</feature>
<feature type="region of interest" description="Disordered" evidence="1">
    <location>
        <begin position="384"/>
        <end position="436"/>
    </location>
</feature>
<name>A0ABS4SP70_9PROT</name>
<evidence type="ECO:0000256" key="1">
    <source>
        <dbReference type="SAM" id="MobiDB-lite"/>
    </source>
</evidence>
<gene>
    <name evidence="3" type="ORF">J2851_004143</name>
</gene>
<keyword evidence="4" id="KW-1185">Reference proteome</keyword>
<organism evidence="3 4">
    <name type="scientific">Azospirillum rugosum</name>
    <dbReference type="NCBI Taxonomy" id="416170"/>
    <lineage>
        <taxon>Bacteria</taxon>
        <taxon>Pseudomonadati</taxon>
        <taxon>Pseudomonadota</taxon>
        <taxon>Alphaproteobacteria</taxon>
        <taxon>Rhodospirillales</taxon>
        <taxon>Azospirillaceae</taxon>
        <taxon>Azospirillum</taxon>
    </lineage>
</organism>
<evidence type="ECO:0000259" key="2">
    <source>
        <dbReference type="Pfam" id="PF06527"/>
    </source>
</evidence>
<comment type="caution">
    <text evidence="3">The sequence shown here is derived from an EMBL/GenBank/DDBJ whole genome shotgun (WGS) entry which is preliminary data.</text>
</comment>
<dbReference type="Pfam" id="PF06527">
    <property type="entry name" value="TniQ"/>
    <property type="match status" value="1"/>
</dbReference>
<dbReference type="InterPro" id="IPR009492">
    <property type="entry name" value="TniQ"/>
</dbReference>
<dbReference type="EMBL" id="JAGINP010000015">
    <property type="protein sequence ID" value="MBP2294354.1"/>
    <property type="molecule type" value="Genomic_DNA"/>
</dbReference>
<dbReference type="Proteomes" id="UP000781958">
    <property type="component" value="Unassembled WGS sequence"/>
</dbReference>
<feature type="domain" description="TniQ" evidence="2">
    <location>
        <begin position="21"/>
        <end position="155"/>
    </location>
</feature>
<reference evidence="3 4" key="1">
    <citation type="submission" date="2021-03" db="EMBL/GenBank/DDBJ databases">
        <title>Genomic Encyclopedia of Type Strains, Phase III (KMG-III): the genomes of soil and plant-associated and newly described type strains.</title>
        <authorList>
            <person name="Whitman W."/>
        </authorList>
    </citation>
    <scope>NUCLEOTIDE SEQUENCE [LARGE SCALE GENOMIC DNA]</scope>
    <source>
        <strain evidence="3 4">IMMIB AFH-6</strain>
    </source>
</reference>
<dbReference type="RefSeq" id="WP_209768522.1">
    <property type="nucleotide sequence ID" value="NZ_JAGINP010000015.1"/>
</dbReference>